<dbReference type="EMBL" id="CP047340">
    <property type="protein sequence ID" value="QIF88899.1"/>
    <property type="molecule type" value="Genomic_DNA"/>
</dbReference>
<evidence type="ECO:0000313" key="5">
    <source>
        <dbReference type="Proteomes" id="UP000612266"/>
    </source>
</evidence>
<evidence type="ECO:0000256" key="1">
    <source>
        <dbReference type="SAM" id="SignalP"/>
    </source>
</evidence>
<proteinExistence type="predicted"/>
<dbReference type="Proteomes" id="UP000501338">
    <property type="component" value="Chromosome"/>
</dbReference>
<sequence>MRKTHLVGIILLFSSTAFAAETQETSTIKEGVKAFTSSLTIVSKDALSGLKDGIDEGRQSGSSVDGAVIIYDKDNLKKYTTVRVLSVESTGGNNYLVTLAVKNNSDSLIRLTNLNEKKNIYAIDADDFVAYLGGIQEDVNIPSKTAIKLRLIFKDAEGEPVKLRFYDEEIELKKK</sequence>
<evidence type="ECO:0000313" key="2">
    <source>
        <dbReference type="EMBL" id="MBG2916038.1"/>
    </source>
</evidence>
<evidence type="ECO:0000313" key="3">
    <source>
        <dbReference type="EMBL" id="QIF88899.1"/>
    </source>
</evidence>
<reference evidence="3 4" key="1">
    <citation type="submission" date="2020-01" db="EMBL/GenBank/DDBJ databases">
        <title>The genomic epidemiology of tigecycline resistance gene tet(X) variants in a swine farm in China.</title>
        <authorList>
            <person name="Peng K."/>
            <person name="Li R."/>
        </authorList>
    </citation>
    <scope>NUCLEOTIDE SEQUENCE [LARGE SCALE GENOMIC DNA]</scope>
    <source>
        <strain evidence="3 4">ZF1</strain>
    </source>
</reference>
<evidence type="ECO:0008006" key="6">
    <source>
        <dbReference type="Google" id="ProtNLM"/>
    </source>
</evidence>
<keyword evidence="1" id="KW-0732">Signal</keyword>
<accession>A0A6I6G1Z2</accession>
<reference evidence="2" key="2">
    <citation type="submission" date="2020-11" db="EMBL/GenBank/DDBJ databases">
        <title>Enhanced detection system for hospital associated transmission using whole genome sequencing surveillance.</title>
        <authorList>
            <person name="Harrison L.H."/>
            <person name="Van Tyne D."/>
            <person name="Marsh J.W."/>
            <person name="Griffith M.P."/>
            <person name="Snyder D.J."/>
            <person name="Cooper V.S."/>
            <person name="Mustapha M."/>
        </authorList>
    </citation>
    <scope>NUCLEOTIDE SEQUENCE</scope>
    <source>
        <strain evidence="2">PR00070</strain>
    </source>
</reference>
<dbReference type="RefSeq" id="WP_075674163.1">
    <property type="nucleotide sequence ID" value="NZ_CP045008.1"/>
</dbReference>
<dbReference type="Proteomes" id="UP000612266">
    <property type="component" value="Unassembled WGS sequence"/>
</dbReference>
<evidence type="ECO:0000313" key="4">
    <source>
        <dbReference type="Proteomes" id="UP000501338"/>
    </source>
</evidence>
<keyword evidence="4" id="KW-1185">Reference proteome</keyword>
<dbReference type="GeneID" id="57333826"/>
<feature type="chain" id="PRO_5044633631" description="DUF4352 domain-containing protein" evidence="1">
    <location>
        <begin position="20"/>
        <end position="175"/>
    </location>
</feature>
<feature type="signal peptide" evidence="1">
    <location>
        <begin position="1"/>
        <end position="19"/>
    </location>
</feature>
<gene>
    <name evidence="3" type="ORF">GTH23_02085</name>
    <name evidence="2" type="ORF">I4901_16855</name>
</gene>
<dbReference type="AlphaFoldDB" id="A0A6I6G1Z2"/>
<name>A0A6I6G1Z2_9GAMM</name>
<protein>
    <recommendedName>
        <fullName evidence="6">DUF4352 domain-containing protein</fullName>
    </recommendedName>
</protein>
<organism evidence="2 5">
    <name type="scientific">Proteus terrae subsp. cibarius</name>
    <dbReference type="NCBI Taxonomy" id="626774"/>
    <lineage>
        <taxon>Bacteria</taxon>
        <taxon>Pseudomonadati</taxon>
        <taxon>Pseudomonadota</taxon>
        <taxon>Gammaproteobacteria</taxon>
        <taxon>Enterobacterales</taxon>
        <taxon>Morganellaceae</taxon>
        <taxon>Proteus</taxon>
    </lineage>
</organism>
<dbReference type="EMBL" id="JADSJR010000031">
    <property type="protein sequence ID" value="MBG2916038.1"/>
    <property type="molecule type" value="Genomic_DNA"/>
</dbReference>